<evidence type="ECO:0000256" key="1">
    <source>
        <dbReference type="PROSITE-ProRule" id="PRU10141"/>
    </source>
</evidence>
<keyword evidence="1" id="KW-0547">Nucleotide-binding</keyword>
<dbReference type="InterPro" id="IPR051681">
    <property type="entry name" value="Ser/Thr_Kinases-Pseudokinases"/>
</dbReference>
<evidence type="ECO:0000259" key="3">
    <source>
        <dbReference type="PROSITE" id="PS50011"/>
    </source>
</evidence>
<dbReference type="InterPro" id="IPR017441">
    <property type="entry name" value="Protein_kinase_ATP_BS"/>
</dbReference>
<keyword evidence="1" id="KW-0067">ATP-binding</keyword>
<dbReference type="OrthoDB" id="3778994at2"/>
<dbReference type="AlphaFoldDB" id="A0A2T0UXN6"/>
<name>A0A2T0UXN6_9MICO</name>
<dbReference type="InterPro" id="IPR000719">
    <property type="entry name" value="Prot_kinase_dom"/>
</dbReference>
<dbReference type="PROSITE" id="PS00109">
    <property type="entry name" value="PROTEIN_KINASE_TYR"/>
    <property type="match status" value="1"/>
</dbReference>
<proteinExistence type="predicted"/>
<dbReference type="RefSeq" id="WP_106296689.1">
    <property type="nucleotide sequence ID" value="NZ_PVTI01000004.1"/>
</dbReference>
<feature type="binding site" evidence="1">
    <location>
        <position position="56"/>
    </location>
    <ligand>
        <name>ATP</name>
        <dbReference type="ChEBI" id="CHEBI:30616"/>
    </ligand>
</feature>
<dbReference type="InterPro" id="IPR011009">
    <property type="entry name" value="Kinase-like_dom_sf"/>
</dbReference>
<dbReference type="PANTHER" id="PTHR44329:SF214">
    <property type="entry name" value="PROTEIN KINASE DOMAIN-CONTAINING PROTEIN"/>
    <property type="match status" value="1"/>
</dbReference>
<dbReference type="Proteomes" id="UP000237822">
    <property type="component" value="Unassembled WGS sequence"/>
</dbReference>
<dbReference type="EMBL" id="PVTI01000004">
    <property type="protein sequence ID" value="PRY62695.1"/>
    <property type="molecule type" value="Genomic_DNA"/>
</dbReference>
<sequence length="522" mass="53992">MDESGSTSARYAGRHRVEDHRAPEVPGFDVVEPLGQGGSGSVWSATDAHGDMVAIKVVAAADAEAALVELAVLGRIEEPHLVRMREAVALAGGEVALVLDLLPGGSLGAAVRARGHLSPGETVTVLSPVASVLGRLHGMGVVHGDVAPGNVLLDLEGRPFLADLGVARIAGTVTGEVRGTDGFVAPEVLMGSAPTPAADVFAMGALAWFCLTGEAPEPAGIRRPLRERLPDLPEALADAIEGALRTRVDDRPDADALALAIFESAEPTPLELVRGGDDVSLLTRRIRAAARAAAGETPATAAGPSRRAALWRPTLRVPRARLSLAAGWVRPSLRWLGAVAAVLLTVVAVGAGSAAWSGAQERTGRTEASPASAGGPAVNAAETTTPSDIRLAPEAPRKDPVALVRALADARARAWSRGIAAGLVEVDAPRSPALARDTEVLAGVQRAGQRYVGLRFTVQEARVVGENKGVVTVRARIDTGEHIVRSAAGDQRRPAVAADPVLLDLVRTDSGWRVHDVRAVSS</sequence>
<organism evidence="4 5">
    <name type="scientific">Knoellia remsis</name>
    <dbReference type="NCBI Taxonomy" id="407159"/>
    <lineage>
        <taxon>Bacteria</taxon>
        <taxon>Bacillati</taxon>
        <taxon>Actinomycetota</taxon>
        <taxon>Actinomycetes</taxon>
        <taxon>Micrococcales</taxon>
        <taxon>Intrasporangiaceae</taxon>
        <taxon>Knoellia</taxon>
    </lineage>
</organism>
<dbReference type="GO" id="GO:0005524">
    <property type="term" value="F:ATP binding"/>
    <property type="evidence" value="ECO:0007669"/>
    <property type="project" value="UniProtKB-UniRule"/>
</dbReference>
<gene>
    <name evidence="4" type="ORF">BCF74_104131</name>
</gene>
<evidence type="ECO:0000256" key="2">
    <source>
        <dbReference type="SAM" id="MobiDB-lite"/>
    </source>
</evidence>
<dbReference type="PROSITE" id="PS00107">
    <property type="entry name" value="PROTEIN_KINASE_ATP"/>
    <property type="match status" value="1"/>
</dbReference>
<reference evidence="4 5" key="1">
    <citation type="submission" date="2018-03" db="EMBL/GenBank/DDBJ databases">
        <title>Genomic Encyclopedia of Archaeal and Bacterial Type Strains, Phase II (KMG-II): from individual species to whole genera.</title>
        <authorList>
            <person name="Goeker M."/>
        </authorList>
    </citation>
    <scope>NUCLEOTIDE SEQUENCE [LARGE SCALE GENOMIC DNA]</scope>
    <source>
        <strain evidence="4 5">ATCC BAA-1496</strain>
    </source>
</reference>
<dbReference type="PROSITE" id="PS50011">
    <property type="entry name" value="PROTEIN_KINASE_DOM"/>
    <property type="match status" value="1"/>
</dbReference>
<evidence type="ECO:0000313" key="4">
    <source>
        <dbReference type="EMBL" id="PRY62695.1"/>
    </source>
</evidence>
<dbReference type="SUPFAM" id="SSF56112">
    <property type="entry name" value="Protein kinase-like (PK-like)"/>
    <property type="match status" value="1"/>
</dbReference>
<keyword evidence="4" id="KW-0418">Kinase</keyword>
<feature type="domain" description="Protein kinase" evidence="3">
    <location>
        <begin position="28"/>
        <end position="262"/>
    </location>
</feature>
<comment type="caution">
    <text evidence="4">The sequence shown here is derived from an EMBL/GenBank/DDBJ whole genome shotgun (WGS) entry which is preliminary data.</text>
</comment>
<keyword evidence="4" id="KW-0808">Transferase</keyword>
<dbReference type="Pfam" id="PF00069">
    <property type="entry name" value="Pkinase"/>
    <property type="match status" value="1"/>
</dbReference>
<feature type="region of interest" description="Disordered" evidence="2">
    <location>
        <begin position="357"/>
        <end position="392"/>
    </location>
</feature>
<protein>
    <submittedName>
        <fullName evidence="4">Serine/threonine protein kinase</fullName>
    </submittedName>
</protein>
<evidence type="ECO:0000313" key="5">
    <source>
        <dbReference type="Proteomes" id="UP000237822"/>
    </source>
</evidence>
<accession>A0A2T0UXN6</accession>
<keyword evidence="4" id="KW-0723">Serine/threonine-protein kinase</keyword>
<dbReference type="CDD" id="cd14014">
    <property type="entry name" value="STKc_PknB_like"/>
    <property type="match status" value="1"/>
</dbReference>
<dbReference type="InterPro" id="IPR008266">
    <property type="entry name" value="Tyr_kinase_AS"/>
</dbReference>
<keyword evidence="5" id="KW-1185">Reference proteome</keyword>
<dbReference type="GO" id="GO:0004674">
    <property type="term" value="F:protein serine/threonine kinase activity"/>
    <property type="evidence" value="ECO:0007669"/>
    <property type="project" value="UniProtKB-KW"/>
</dbReference>
<dbReference type="PANTHER" id="PTHR44329">
    <property type="entry name" value="SERINE/THREONINE-PROTEIN KINASE TNNI3K-RELATED"/>
    <property type="match status" value="1"/>
</dbReference>
<dbReference type="Gene3D" id="1.10.510.10">
    <property type="entry name" value="Transferase(Phosphotransferase) domain 1"/>
    <property type="match status" value="1"/>
</dbReference>